<feature type="compositionally biased region" description="Basic and acidic residues" evidence="1">
    <location>
        <begin position="107"/>
        <end position="127"/>
    </location>
</feature>
<keyword evidence="3" id="KW-1185">Reference proteome</keyword>
<sequence length="374" mass="39927">MSSYHARLSAHLASLLAAHIDEIQQRREAGGMVTDMKQLAERDREHATAWRVEGYKRYMGGVKEGFVLGRVPRAAAAEREPEPLGEGVGEGEGEGARGGMRGRKRRGTEGEGGREAKRRDDRGRDLVPHGSSRRTVSAGPATPTSPDDPPSLPGPSNPESAKAAEERRERARTPPLAYVPSPTSPNSSIRHVDGRAFTLQQPPPPRRPFRRPVQPRMETTMEDGNPSNASLVLASAHLVPRVADEQSSEEVRRLDAAKVKALGTSLSASSALAATPHALLPFPQPTTSQPIPCASPSVGSLTSASLGCAHHALTPLPAGEIKTHASPSAKLSRDLQMSSAAEQGGTQSAQIRRKEEDEMWDCFMQLGGTPAEGT</sequence>
<evidence type="ECO:0000313" key="3">
    <source>
        <dbReference type="Proteomes" id="UP000620104"/>
    </source>
</evidence>
<feature type="compositionally biased region" description="Polar residues" evidence="1">
    <location>
        <begin position="335"/>
        <end position="350"/>
    </location>
</feature>
<gene>
    <name evidence="2" type="ORF">NliqN6_2953</name>
</gene>
<evidence type="ECO:0000313" key="2">
    <source>
        <dbReference type="EMBL" id="GHJ86551.1"/>
    </source>
</evidence>
<feature type="compositionally biased region" description="Pro residues" evidence="1">
    <location>
        <begin position="146"/>
        <end position="156"/>
    </location>
</feature>
<reference evidence="2" key="1">
    <citation type="submission" date="2020-07" db="EMBL/GenBank/DDBJ databases">
        <title>Draft Genome Sequence of a Deep-Sea Yeast, Naganishia (Cryptococcus) liquefaciens strain N6.</title>
        <authorList>
            <person name="Han Y.W."/>
            <person name="Kajitani R."/>
            <person name="Morimoto H."/>
            <person name="Parhat M."/>
            <person name="Tsubouchi H."/>
            <person name="Bakenova O."/>
            <person name="Ogata M."/>
            <person name="Argunhan B."/>
            <person name="Aoki R."/>
            <person name="Kajiwara S."/>
            <person name="Itoh T."/>
            <person name="Iwasaki H."/>
        </authorList>
    </citation>
    <scope>NUCLEOTIDE SEQUENCE</scope>
    <source>
        <strain evidence="2">N6</strain>
    </source>
</reference>
<dbReference type="OrthoDB" id="10589601at2759"/>
<proteinExistence type="predicted"/>
<feature type="region of interest" description="Disordered" evidence="1">
    <location>
        <begin position="75"/>
        <end position="190"/>
    </location>
</feature>
<accession>A0A8H3TSC3</accession>
<dbReference type="EMBL" id="BLZA01000018">
    <property type="protein sequence ID" value="GHJ86551.1"/>
    <property type="molecule type" value="Genomic_DNA"/>
</dbReference>
<protein>
    <submittedName>
        <fullName evidence="2">Uncharacterized protein</fullName>
    </submittedName>
</protein>
<name>A0A8H3TSC3_9TREE</name>
<dbReference type="Proteomes" id="UP000620104">
    <property type="component" value="Unassembled WGS sequence"/>
</dbReference>
<comment type="caution">
    <text evidence="2">The sequence shown here is derived from an EMBL/GenBank/DDBJ whole genome shotgun (WGS) entry which is preliminary data.</text>
</comment>
<feature type="region of interest" description="Disordered" evidence="1">
    <location>
        <begin position="319"/>
        <end position="357"/>
    </location>
</feature>
<organism evidence="2 3">
    <name type="scientific">Naganishia liquefaciens</name>
    <dbReference type="NCBI Taxonomy" id="104408"/>
    <lineage>
        <taxon>Eukaryota</taxon>
        <taxon>Fungi</taxon>
        <taxon>Dikarya</taxon>
        <taxon>Basidiomycota</taxon>
        <taxon>Agaricomycotina</taxon>
        <taxon>Tremellomycetes</taxon>
        <taxon>Filobasidiales</taxon>
        <taxon>Filobasidiaceae</taxon>
        <taxon>Naganishia</taxon>
    </lineage>
</organism>
<evidence type="ECO:0000256" key="1">
    <source>
        <dbReference type="SAM" id="MobiDB-lite"/>
    </source>
</evidence>
<feature type="compositionally biased region" description="Basic and acidic residues" evidence="1">
    <location>
        <begin position="162"/>
        <end position="172"/>
    </location>
</feature>
<dbReference type="AlphaFoldDB" id="A0A8H3TSC3"/>